<keyword evidence="14" id="KW-0234">DNA repair</keyword>
<dbReference type="InterPro" id="IPR036599">
    <property type="entry name" value="DNA_ligase_N_sf"/>
</dbReference>
<evidence type="ECO:0000256" key="5">
    <source>
        <dbReference type="ARBA" id="ARBA00022073"/>
    </source>
</evidence>
<dbReference type="GO" id="GO:0003910">
    <property type="term" value="F:DNA ligase (ATP) activity"/>
    <property type="evidence" value="ECO:0007669"/>
    <property type="project" value="UniProtKB-EC"/>
</dbReference>
<dbReference type="InterPro" id="IPR000977">
    <property type="entry name" value="DNA_ligase_ATP-dep"/>
</dbReference>
<evidence type="ECO:0000256" key="17">
    <source>
        <dbReference type="ARBA" id="ARBA00031942"/>
    </source>
</evidence>
<evidence type="ECO:0000256" key="2">
    <source>
        <dbReference type="ARBA" id="ARBA00004123"/>
    </source>
</evidence>
<keyword evidence="6 23" id="KW-0436">Ligase</keyword>
<dbReference type="Pfam" id="PF01068">
    <property type="entry name" value="DNA_ligase_A_M"/>
    <property type="match status" value="1"/>
</dbReference>
<dbReference type="EC" id="6.5.1.1" evidence="4"/>
<feature type="region of interest" description="Disordered" evidence="20">
    <location>
        <begin position="787"/>
        <end position="811"/>
    </location>
</feature>
<dbReference type="Gene3D" id="2.40.50.140">
    <property type="entry name" value="Nucleic acid-binding proteins"/>
    <property type="match status" value="1"/>
</dbReference>
<comment type="subcellular location">
    <subcellularLocation>
        <location evidence="2">Nucleus</location>
    </subcellularLocation>
</comment>
<dbReference type="InterPro" id="IPR012308">
    <property type="entry name" value="DNA_ligase_ATP-dep_N"/>
</dbReference>
<keyword evidence="13" id="KW-0233">DNA recombination</keyword>
<evidence type="ECO:0000313" key="23">
    <source>
        <dbReference type="EMBL" id="CED85204.1"/>
    </source>
</evidence>
<evidence type="ECO:0000256" key="10">
    <source>
        <dbReference type="ARBA" id="ARBA00022763"/>
    </source>
</evidence>
<keyword evidence="11" id="KW-0067">ATP-binding</keyword>
<dbReference type="InterPro" id="IPR012310">
    <property type="entry name" value="DNA_ligase_ATP-dep_cent"/>
</dbReference>
<dbReference type="InterPro" id="IPR029710">
    <property type="entry name" value="LIG4"/>
</dbReference>
<evidence type="ECO:0000256" key="1">
    <source>
        <dbReference type="ARBA" id="ARBA00001946"/>
    </source>
</evidence>
<dbReference type="GO" id="GO:0005524">
    <property type="term" value="F:ATP binding"/>
    <property type="evidence" value="ECO:0007669"/>
    <property type="project" value="UniProtKB-KW"/>
</dbReference>
<dbReference type="NCBIfam" id="TIGR00574">
    <property type="entry name" value="dnl1"/>
    <property type="match status" value="1"/>
</dbReference>
<evidence type="ECO:0000256" key="11">
    <source>
        <dbReference type="ARBA" id="ARBA00022840"/>
    </source>
</evidence>
<dbReference type="GO" id="GO:0003677">
    <property type="term" value="F:DNA binding"/>
    <property type="evidence" value="ECO:0007669"/>
    <property type="project" value="InterPro"/>
</dbReference>
<dbReference type="GO" id="GO:0032807">
    <property type="term" value="C:DNA ligase IV complex"/>
    <property type="evidence" value="ECO:0007669"/>
    <property type="project" value="TreeGrafter"/>
</dbReference>
<evidence type="ECO:0000256" key="16">
    <source>
        <dbReference type="ARBA" id="ARBA00030676"/>
    </source>
</evidence>
<evidence type="ECO:0000256" key="20">
    <source>
        <dbReference type="SAM" id="MobiDB-lite"/>
    </source>
</evidence>
<keyword evidence="12" id="KW-0460">Magnesium</keyword>
<evidence type="ECO:0000256" key="15">
    <source>
        <dbReference type="ARBA" id="ARBA00023242"/>
    </source>
</evidence>
<comment type="cofactor">
    <cofactor evidence="1">
        <name>Mg(2+)</name>
        <dbReference type="ChEBI" id="CHEBI:18420"/>
    </cofactor>
</comment>
<dbReference type="PANTHER" id="PTHR45997">
    <property type="entry name" value="DNA LIGASE 4"/>
    <property type="match status" value="1"/>
</dbReference>
<feature type="region of interest" description="Disordered" evidence="20">
    <location>
        <begin position="1"/>
        <end position="26"/>
    </location>
</feature>
<dbReference type="Pfam" id="PF16589">
    <property type="entry name" value="BRCT_2"/>
    <property type="match status" value="1"/>
</dbReference>
<dbReference type="GO" id="GO:0006297">
    <property type="term" value="P:nucleotide-excision repair, DNA gap filling"/>
    <property type="evidence" value="ECO:0007669"/>
    <property type="project" value="TreeGrafter"/>
</dbReference>
<dbReference type="GO" id="GO:0006310">
    <property type="term" value="P:DNA recombination"/>
    <property type="evidence" value="ECO:0007669"/>
    <property type="project" value="UniProtKB-KW"/>
</dbReference>
<evidence type="ECO:0000259" key="22">
    <source>
        <dbReference type="PROSITE" id="PS50172"/>
    </source>
</evidence>
<feature type="compositionally biased region" description="Polar residues" evidence="20">
    <location>
        <begin position="1"/>
        <end position="16"/>
    </location>
</feature>
<dbReference type="GO" id="GO:0046872">
    <property type="term" value="F:metal ion binding"/>
    <property type="evidence" value="ECO:0007669"/>
    <property type="project" value="UniProtKB-KW"/>
</dbReference>
<keyword evidence="10" id="KW-0227">DNA damage</keyword>
<evidence type="ECO:0000256" key="3">
    <source>
        <dbReference type="ARBA" id="ARBA00007572"/>
    </source>
</evidence>
<dbReference type="GO" id="GO:0071897">
    <property type="term" value="P:DNA biosynthetic process"/>
    <property type="evidence" value="ECO:0007669"/>
    <property type="project" value="InterPro"/>
</dbReference>
<dbReference type="InterPro" id="IPR001357">
    <property type="entry name" value="BRCT_dom"/>
</dbReference>
<comment type="catalytic activity">
    <reaction evidence="18">
        <text>ATP + (deoxyribonucleotide)n-3'-hydroxyl + 5'-phospho-(deoxyribonucleotide)m = (deoxyribonucleotide)n+m + AMP + diphosphate.</text>
        <dbReference type="EC" id="6.5.1.1"/>
    </reaction>
</comment>
<keyword evidence="8" id="KW-0677">Repeat</keyword>
<keyword evidence="9" id="KW-0547">Nucleotide-binding</keyword>
<dbReference type="AlphaFoldDB" id="A0A0F7SWQ7"/>
<name>A0A0F7SWQ7_PHARH</name>
<dbReference type="InterPro" id="IPR036420">
    <property type="entry name" value="BRCT_dom_sf"/>
</dbReference>
<comment type="similarity">
    <text evidence="3 19">Belongs to the ATP-dependent DNA ligase family.</text>
</comment>
<dbReference type="Gene3D" id="3.40.50.10190">
    <property type="entry name" value="BRCT domain"/>
    <property type="match status" value="2"/>
</dbReference>
<organism evidence="23">
    <name type="scientific">Phaffia rhodozyma</name>
    <name type="common">Yeast</name>
    <name type="synonym">Xanthophyllomyces dendrorhous</name>
    <dbReference type="NCBI Taxonomy" id="264483"/>
    <lineage>
        <taxon>Eukaryota</taxon>
        <taxon>Fungi</taxon>
        <taxon>Dikarya</taxon>
        <taxon>Basidiomycota</taxon>
        <taxon>Agaricomycotina</taxon>
        <taxon>Tremellomycetes</taxon>
        <taxon>Cystofilobasidiales</taxon>
        <taxon>Mrakiaceae</taxon>
        <taxon>Phaffia</taxon>
    </lineage>
</organism>
<accession>A0A0F7SWQ7</accession>
<evidence type="ECO:0000256" key="4">
    <source>
        <dbReference type="ARBA" id="ARBA00012727"/>
    </source>
</evidence>
<evidence type="ECO:0000256" key="7">
    <source>
        <dbReference type="ARBA" id="ARBA00022723"/>
    </source>
</evidence>
<dbReference type="SUPFAM" id="SSF56091">
    <property type="entry name" value="DNA ligase/mRNA capping enzyme, catalytic domain"/>
    <property type="match status" value="1"/>
</dbReference>
<evidence type="ECO:0000256" key="8">
    <source>
        <dbReference type="ARBA" id="ARBA00022737"/>
    </source>
</evidence>
<dbReference type="GO" id="GO:0006303">
    <property type="term" value="P:double-strand break repair via nonhomologous end joining"/>
    <property type="evidence" value="ECO:0007669"/>
    <property type="project" value="TreeGrafter"/>
</dbReference>
<dbReference type="SUPFAM" id="SSF52113">
    <property type="entry name" value="BRCT domain"/>
    <property type="match status" value="2"/>
</dbReference>
<evidence type="ECO:0000256" key="12">
    <source>
        <dbReference type="ARBA" id="ARBA00022842"/>
    </source>
</evidence>
<dbReference type="SUPFAM" id="SSF50249">
    <property type="entry name" value="Nucleic acid-binding proteins"/>
    <property type="match status" value="1"/>
</dbReference>
<sequence length="943" mass="107316">MSLSEIEQRSTYSGSTRPIRPPDLVPHGSSPCFSEVVKLMNYLRTSNNKSEKKREKLKRFFDKWRQTVGKDLFPLLRLLIPERDRDRATYNLKEQALARCYVEVLNFDPKMGEGKRLINWKQPLSGGKETNTKTGDFASVLLAALEPRISLRESTLTVDEVNEKLDELSRSTDSKARCAVISYFARHLTALEQQWLVQIILKDPRISIREKAIFEIFHPESYNLFTVSQDLKLIAYTLPDPSTEGFKKSTIQLMSPMLPMLSYQASSDLEKAARDLKFDFMVEEKIDGERIQLHKKGDRFQYWSRQAKDYTYLYGSSKDEGSLTPWIIDAFNEQVVDCILDGEMLAYDPDLERCLPFGSLKSAALDDSGVIDSIRPIFKVFDVLYLRLRDDPEPQDLCPTKLVDRKHMLEGYNKSDGSFQAGVITKQIRGRLEFPYRVEGCSTAKHIRDELNAVIERKGEGLILKQRHSKYRCHTRDKAWMKVKPDYMDELGDTCDLLVLGEQIRVDNQFDKDKTTPLFSTFVRIGTGMSISDYQWIEKWHGQHWKPFVRSQRSSWPSFIRFADRGTSSDDKLKGSEVIPSVEFGMGSTLRFPRCKFIRFDKSSREAMNISPDIHAPERPYMAVSDFNRYVDSVRDLMAEKPAGIKRKSSVDAAERSTRTKFSAASSGRLSKDIAPQDKIFDKTTFFIMSGTIDCNKAALQKIVKKHGGSFKQDAKLRTLSNGNIALLAIANKSSASTDLIATAGDVDILKPQWIIDSIKAGRSLPFFKKYVIFGTQLTLKDPAFGMDPETYIDPDDRDQGSGEESSDVEHDADGVLGYMDNSPTSSSYKGQETVGNQYFENMIFYIDNEANSQQGQVTPISLADNVSTNLEKIESDLLIHGGKLVDDITIATHIIMRTSDIDRFAEISKITKEPRRRQIISMAWVYTSIARRAAQPENLFRP</sequence>
<evidence type="ECO:0000256" key="9">
    <source>
        <dbReference type="ARBA" id="ARBA00022741"/>
    </source>
</evidence>
<feature type="domain" description="ATP-dependent DNA ligase family profile" evidence="21">
    <location>
        <begin position="378"/>
        <end position="523"/>
    </location>
</feature>
<feature type="domain" description="BRCT" evidence="22">
    <location>
        <begin position="835"/>
        <end position="943"/>
    </location>
</feature>
<evidence type="ECO:0000256" key="19">
    <source>
        <dbReference type="RuleBase" id="RU004196"/>
    </source>
</evidence>
<evidence type="ECO:0000256" key="13">
    <source>
        <dbReference type="ARBA" id="ARBA00023172"/>
    </source>
</evidence>
<keyword evidence="7" id="KW-0479">Metal-binding</keyword>
<dbReference type="PROSITE" id="PS50172">
    <property type="entry name" value="BRCT"/>
    <property type="match status" value="2"/>
</dbReference>
<dbReference type="InterPro" id="IPR044125">
    <property type="entry name" value="Adenylation_DNA_ligase_IV"/>
</dbReference>
<evidence type="ECO:0000256" key="14">
    <source>
        <dbReference type="ARBA" id="ARBA00023204"/>
    </source>
</evidence>
<dbReference type="CDD" id="cd07903">
    <property type="entry name" value="Adenylation_DNA_ligase_IV"/>
    <property type="match status" value="1"/>
</dbReference>
<protein>
    <recommendedName>
        <fullName evidence="5">DNA ligase 4</fullName>
        <ecNumber evidence="4">6.5.1.1</ecNumber>
    </recommendedName>
    <alternativeName>
        <fullName evidence="17">DNA ligase IV</fullName>
    </alternativeName>
    <alternativeName>
        <fullName evidence="16">Polydeoxyribonucleotide synthase [ATP] 4</fullName>
    </alternativeName>
</protein>
<keyword evidence="15" id="KW-0539">Nucleus</keyword>
<dbReference type="SMART" id="SM00292">
    <property type="entry name" value="BRCT"/>
    <property type="match status" value="2"/>
</dbReference>
<proteinExistence type="inferred from homology"/>
<evidence type="ECO:0000259" key="21">
    <source>
        <dbReference type="PROSITE" id="PS50160"/>
    </source>
</evidence>
<dbReference type="InterPro" id="IPR012340">
    <property type="entry name" value="NA-bd_OB-fold"/>
</dbReference>
<dbReference type="PANTHER" id="PTHR45997:SF1">
    <property type="entry name" value="DNA LIGASE 4"/>
    <property type="match status" value="1"/>
</dbReference>
<feature type="domain" description="BRCT" evidence="22">
    <location>
        <begin position="676"/>
        <end position="772"/>
    </location>
</feature>
<evidence type="ECO:0000256" key="18">
    <source>
        <dbReference type="ARBA" id="ARBA00034003"/>
    </source>
</evidence>
<evidence type="ECO:0000256" key="6">
    <source>
        <dbReference type="ARBA" id="ARBA00022598"/>
    </source>
</evidence>
<dbReference type="PROSITE" id="PS50160">
    <property type="entry name" value="DNA_LIGASE_A3"/>
    <property type="match status" value="1"/>
</dbReference>
<reference evidence="23" key="1">
    <citation type="submission" date="2014-08" db="EMBL/GenBank/DDBJ databases">
        <authorList>
            <person name="Sharma Rahul"/>
            <person name="Thines Marco"/>
        </authorList>
    </citation>
    <scope>NUCLEOTIDE SEQUENCE</scope>
</reference>
<dbReference type="EMBL" id="LN483332">
    <property type="protein sequence ID" value="CED85204.1"/>
    <property type="molecule type" value="Genomic_DNA"/>
</dbReference>
<dbReference type="Gene3D" id="3.30.470.30">
    <property type="entry name" value="DNA ligase/mRNA capping enzyme"/>
    <property type="match status" value="1"/>
</dbReference>
<dbReference type="Gene3D" id="1.10.3260.10">
    <property type="entry name" value="DNA ligase, ATP-dependent, N-terminal domain"/>
    <property type="match status" value="1"/>
</dbReference>
<dbReference type="Pfam" id="PF04675">
    <property type="entry name" value="DNA_ligase_A_N"/>
    <property type="match status" value="1"/>
</dbReference>